<accession>A0A2T4ZIJ6</accession>
<organism evidence="7 8">
    <name type="scientific">Phreatobacter oligotrophus</name>
    <dbReference type="NCBI Taxonomy" id="1122261"/>
    <lineage>
        <taxon>Bacteria</taxon>
        <taxon>Pseudomonadati</taxon>
        <taxon>Pseudomonadota</taxon>
        <taxon>Alphaproteobacteria</taxon>
        <taxon>Hyphomicrobiales</taxon>
        <taxon>Phreatobacteraceae</taxon>
        <taxon>Phreatobacter</taxon>
    </lineage>
</organism>
<dbReference type="Proteomes" id="UP000241808">
    <property type="component" value="Unassembled WGS sequence"/>
</dbReference>
<dbReference type="EMBL" id="PZZL01000001">
    <property type="protein sequence ID" value="PTM61795.1"/>
    <property type="molecule type" value="Genomic_DNA"/>
</dbReference>
<gene>
    <name evidence="7" type="ORF">C8P69_101466</name>
</gene>
<dbReference type="SUPFAM" id="SSF54975">
    <property type="entry name" value="Acylphosphatase/BLUF domain-like"/>
    <property type="match status" value="1"/>
</dbReference>
<proteinExistence type="inferred from homology"/>
<dbReference type="OrthoDB" id="5295388at2"/>
<evidence type="ECO:0000313" key="8">
    <source>
        <dbReference type="Proteomes" id="UP000241808"/>
    </source>
</evidence>
<dbReference type="InterPro" id="IPR020456">
    <property type="entry name" value="Acylphosphatase"/>
</dbReference>
<comment type="similarity">
    <text evidence="1 5">Belongs to the acylphosphatase family.</text>
</comment>
<evidence type="ECO:0000259" key="6">
    <source>
        <dbReference type="PROSITE" id="PS51160"/>
    </source>
</evidence>
<dbReference type="InterPro" id="IPR001792">
    <property type="entry name" value="Acylphosphatase-like_dom"/>
</dbReference>
<name>A0A2T4ZIJ6_9HYPH</name>
<dbReference type="GO" id="GO:0003998">
    <property type="term" value="F:acylphosphatase activity"/>
    <property type="evidence" value="ECO:0007669"/>
    <property type="project" value="UniProtKB-EC"/>
</dbReference>
<feature type="active site" evidence="4">
    <location>
        <position position="21"/>
    </location>
</feature>
<dbReference type="PROSITE" id="PS51160">
    <property type="entry name" value="ACYLPHOSPHATASE_3"/>
    <property type="match status" value="1"/>
</dbReference>
<protein>
    <recommendedName>
        <fullName evidence="2 4">acylphosphatase</fullName>
        <ecNumber evidence="2 4">3.6.1.7</ecNumber>
    </recommendedName>
</protein>
<evidence type="ECO:0000256" key="4">
    <source>
        <dbReference type="PROSITE-ProRule" id="PRU00520"/>
    </source>
</evidence>
<feature type="domain" description="Acylphosphatase-like" evidence="6">
    <location>
        <begin position="6"/>
        <end position="97"/>
    </location>
</feature>
<dbReference type="Gene3D" id="3.30.70.100">
    <property type="match status" value="1"/>
</dbReference>
<dbReference type="RefSeq" id="WP_108174239.1">
    <property type="nucleotide sequence ID" value="NZ_PZZL01000001.1"/>
</dbReference>
<dbReference type="AlphaFoldDB" id="A0A2T4ZIJ6"/>
<keyword evidence="8" id="KW-1185">Reference proteome</keyword>
<keyword evidence="4" id="KW-0378">Hydrolase</keyword>
<reference evidence="7 8" key="1">
    <citation type="submission" date="2018-04" db="EMBL/GenBank/DDBJ databases">
        <title>Genomic Encyclopedia of Archaeal and Bacterial Type Strains, Phase II (KMG-II): from individual species to whole genera.</title>
        <authorList>
            <person name="Goeker M."/>
        </authorList>
    </citation>
    <scope>NUCLEOTIDE SEQUENCE [LARGE SCALE GENOMIC DNA]</scope>
    <source>
        <strain evidence="7 8">DSM 25521</strain>
    </source>
</reference>
<dbReference type="PANTHER" id="PTHR47268">
    <property type="entry name" value="ACYLPHOSPHATASE"/>
    <property type="match status" value="1"/>
</dbReference>
<sequence length="99" mass="10655">MVNTSGLHLTISGIVQGVGYRQWFRRQALARALSGWVRNRADETVEAVIAGDAVAVEDLVRVAMAGPLGAKVDRIDRRPATAEEMAGVKAGEVEIRPTE</sequence>
<comment type="caution">
    <text evidence="7">The sequence shown here is derived from an EMBL/GenBank/DDBJ whole genome shotgun (WGS) entry which is preliminary data.</text>
</comment>
<comment type="catalytic activity">
    <reaction evidence="3 4">
        <text>an acyl phosphate + H2O = a carboxylate + phosphate + H(+)</text>
        <dbReference type="Rhea" id="RHEA:14965"/>
        <dbReference type="ChEBI" id="CHEBI:15377"/>
        <dbReference type="ChEBI" id="CHEBI:15378"/>
        <dbReference type="ChEBI" id="CHEBI:29067"/>
        <dbReference type="ChEBI" id="CHEBI:43474"/>
        <dbReference type="ChEBI" id="CHEBI:59918"/>
        <dbReference type="EC" id="3.6.1.7"/>
    </reaction>
</comment>
<dbReference type="InterPro" id="IPR036046">
    <property type="entry name" value="Acylphosphatase-like_dom_sf"/>
</dbReference>
<evidence type="ECO:0000256" key="1">
    <source>
        <dbReference type="ARBA" id="ARBA00005614"/>
    </source>
</evidence>
<evidence type="ECO:0000256" key="5">
    <source>
        <dbReference type="RuleBase" id="RU004168"/>
    </source>
</evidence>
<evidence type="ECO:0000256" key="3">
    <source>
        <dbReference type="ARBA" id="ARBA00047645"/>
    </source>
</evidence>
<evidence type="ECO:0000313" key="7">
    <source>
        <dbReference type="EMBL" id="PTM61795.1"/>
    </source>
</evidence>
<feature type="active site" evidence="4">
    <location>
        <position position="39"/>
    </location>
</feature>
<dbReference type="PANTHER" id="PTHR47268:SF4">
    <property type="entry name" value="ACYLPHOSPHATASE"/>
    <property type="match status" value="1"/>
</dbReference>
<dbReference type="EC" id="3.6.1.7" evidence="2 4"/>
<dbReference type="Pfam" id="PF00708">
    <property type="entry name" value="Acylphosphatase"/>
    <property type="match status" value="1"/>
</dbReference>
<evidence type="ECO:0000256" key="2">
    <source>
        <dbReference type="ARBA" id="ARBA00012150"/>
    </source>
</evidence>